<keyword evidence="3 6" id="KW-0812">Transmembrane</keyword>
<feature type="transmembrane region" description="Helical" evidence="6">
    <location>
        <begin position="112"/>
        <end position="139"/>
    </location>
</feature>
<gene>
    <name evidence="7" type="ORF">CK503_01220</name>
</gene>
<dbReference type="Proteomes" id="UP000218831">
    <property type="component" value="Unassembled WGS sequence"/>
</dbReference>
<proteinExistence type="inferred from homology"/>
<feature type="transmembrane region" description="Helical" evidence="6">
    <location>
        <begin position="55"/>
        <end position="81"/>
    </location>
</feature>
<feature type="transmembrane region" description="Helical" evidence="6">
    <location>
        <begin position="6"/>
        <end position="22"/>
    </location>
</feature>
<comment type="subcellular location">
    <subcellularLocation>
        <location evidence="1">Membrane</location>
        <topology evidence="1">Multi-pass membrane protein</topology>
    </subcellularLocation>
</comment>
<feature type="transmembrane region" description="Helical" evidence="6">
    <location>
        <begin position="29"/>
        <end position="49"/>
    </location>
</feature>
<dbReference type="GO" id="GO:0016020">
    <property type="term" value="C:membrane"/>
    <property type="evidence" value="ECO:0007669"/>
    <property type="project" value="UniProtKB-SubCell"/>
</dbReference>
<feature type="transmembrane region" description="Helical" evidence="6">
    <location>
        <begin position="205"/>
        <end position="227"/>
    </location>
</feature>
<dbReference type="Pfam" id="PF01940">
    <property type="entry name" value="DUF92"/>
    <property type="match status" value="1"/>
</dbReference>
<protein>
    <recommendedName>
        <fullName evidence="9">TIGR00297 family protein</fullName>
    </recommendedName>
</protein>
<evidence type="ECO:0000256" key="4">
    <source>
        <dbReference type="ARBA" id="ARBA00022989"/>
    </source>
</evidence>
<evidence type="ECO:0000256" key="1">
    <source>
        <dbReference type="ARBA" id="ARBA00004141"/>
    </source>
</evidence>
<dbReference type="RefSeq" id="WP_095604955.1">
    <property type="nucleotide sequence ID" value="NZ_NSKE01000001.1"/>
</dbReference>
<evidence type="ECO:0008006" key="9">
    <source>
        <dbReference type="Google" id="ProtNLM"/>
    </source>
</evidence>
<evidence type="ECO:0000313" key="8">
    <source>
        <dbReference type="Proteomes" id="UP000218831"/>
    </source>
</evidence>
<comment type="caution">
    <text evidence="7">The sequence shown here is derived from an EMBL/GenBank/DDBJ whole genome shotgun (WGS) entry which is preliminary data.</text>
</comment>
<evidence type="ECO:0000256" key="2">
    <source>
        <dbReference type="ARBA" id="ARBA00009012"/>
    </source>
</evidence>
<organism evidence="7 8">
    <name type="scientific">Fodinibius salipaludis</name>
    <dbReference type="NCBI Taxonomy" id="2032627"/>
    <lineage>
        <taxon>Bacteria</taxon>
        <taxon>Pseudomonadati</taxon>
        <taxon>Balneolota</taxon>
        <taxon>Balneolia</taxon>
        <taxon>Balneolales</taxon>
        <taxon>Balneolaceae</taxon>
        <taxon>Fodinibius</taxon>
    </lineage>
</organism>
<dbReference type="PANTHER" id="PTHR13353">
    <property type="entry name" value="TRANSMEMBRANE PROTEIN 19"/>
    <property type="match status" value="1"/>
</dbReference>
<keyword evidence="4 6" id="KW-1133">Transmembrane helix</keyword>
<evidence type="ECO:0000256" key="3">
    <source>
        <dbReference type="ARBA" id="ARBA00022692"/>
    </source>
</evidence>
<keyword evidence="5 6" id="KW-0472">Membrane</keyword>
<feature type="transmembrane region" description="Helical" evidence="6">
    <location>
        <begin position="179"/>
        <end position="198"/>
    </location>
</feature>
<sequence>MDRKLNALFLFVAVVVFITAANTTQQWNILLGVLLAAPFSFAAFFFRSLSLDGMFAATVIGTFAFGLGGWKLAIVLLLFFVSSTVISNRSKWRAENISQSVRRDGLQVWANGFWLVTFLIFVTIFNAPIFLIGAIAAIATAAADTWATEIGSRTSNSTYLITTFEQVKPGTDGGVSIKGTTAAFFAAVMISGISVYVFSLHFSVFICIFIAAVLGCLIDSYLGALFQQNKRSVMLPAVDVEIDFSNNLVNTISTGFGGLLAIISKLFFA</sequence>
<evidence type="ECO:0000256" key="5">
    <source>
        <dbReference type="ARBA" id="ARBA00023136"/>
    </source>
</evidence>
<feature type="transmembrane region" description="Helical" evidence="6">
    <location>
        <begin position="247"/>
        <end position="268"/>
    </location>
</feature>
<accession>A0A2A2GES9</accession>
<dbReference type="EMBL" id="NSKE01000001">
    <property type="protein sequence ID" value="PAU95710.1"/>
    <property type="molecule type" value="Genomic_DNA"/>
</dbReference>
<comment type="similarity">
    <text evidence="2">Belongs to the TMEM19 family.</text>
</comment>
<name>A0A2A2GES9_9BACT</name>
<dbReference type="OrthoDB" id="1524445at2"/>
<evidence type="ECO:0000256" key="6">
    <source>
        <dbReference type="SAM" id="Phobius"/>
    </source>
</evidence>
<reference evidence="7 8" key="1">
    <citation type="submission" date="2017-08" db="EMBL/GenBank/DDBJ databases">
        <title>Aliifodinibius alkalisoli sp. nov., isolated from saline alkaline soil.</title>
        <authorList>
            <person name="Liu D."/>
            <person name="Zhang G."/>
        </authorList>
    </citation>
    <scope>NUCLEOTIDE SEQUENCE [LARGE SCALE GENOMIC DNA]</scope>
    <source>
        <strain evidence="7 8">WN023</strain>
    </source>
</reference>
<evidence type="ECO:0000313" key="7">
    <source>
        <dbReference type="EMBL" id="PAU95710.1"/>
    </source>
</evidence>
<dbReference type="AlphaFoldDB" id="A0A2A2GES9"/>
<dbReference type="PANTHER" id="PTHR13353:SF5">
    <property type="entry name" value="TRANSMEMBRANE PROTEIN 19"/>
    <property type="match status" value="1"/>
</dbReference>
<keyword evidence="8" id="KW-1185">Reference proteome</keyword>
<dbReference type="InterPro" id="IPR002794">
    <property type="entry name" value="DUF92_TMEM19"/>
</dbReference>